<dbReference type="Pfam" id="PF13304">
    <property type="entry name" value="AAA_21"/>
    <property type="match status" value="1"/>
</dbReference>
<dbReference type="InterPro" id="IPR003959">
    <property type="entry name" value="ATPase_AAA_core"/>
</dbReference>
<dbReference type="GO" id="GO:0005524">
    <property type="term" value="F:ATP binding"/>
    <property type="evidence" value="ECO:0007669"/>
    <property type="project" value="InterPro"/>
</dbReference>
<feature type="domain" description="ATPase AAA-type core" evidence="2">
    <location>
        <begin position="455"/>
        <end position="506"/>
    </location>
</feature>
<dbReference type="Proteomes" id="UP000287872">
    <property type="component" value="Unassembled WGS sequence"/>
</dbReference>
<organism evidence="3 4">
    <name type="scientific">Clostridium tagluense</name>
    <dbReference type="NCBI Taxonomy" id="360422"/>
    <lineage>
        <taxon>Bacteria</taxon>
        <taxon>Bacillati</taxon>
        <taxon>Bacillota</taxon>
        <taxon>Clostridia</taxon>
        <taxon>Eubacteriales</taxon>
        <taxon>Clostridiaceae</taxon>
        <taxon>Clostridium</taxon>
    </lineage>
</organism>
<keyword evidence="1" id="KW-0175">Coiled coil</keyword>
<name>A0A401ULB7_9CLOT</name>
<reference evidence="3 4" key="1">
    <citation type="submission" date="2018-11" db="EMBL/GenBank/DDBJ databases">
        <title>Genome sequencing and assembly of Clostridium tagluense strain A121.</title>
        <authorList>
            <person name="Murakami T."/>
            <person name="Segawa T."/>
            <person name="Shcherbakova V.A."/>
            <person name="Mori H."/>
            <person name="Yoshimura Y."/>
        </authorList>
    </citation>
    <scope>NUCLEOTIDE SEQUENCE [LARGE SCALE GENOMIC DNA]</scope>
    <source>
        <strain evidence="3 4">A121</strain>
    </source>
</reference>
<evidence type="ECO:0000256" key="1">
    <source>
        <dbReference type="SAM" id="Coils"/>
    </source>
</evidence>
<feature type="coiled-coil region" evidence="1">
    <location>
        <begin position="638"/>
        <end position="684"/>
    </location>
</feature>
<dbReference type="Gene3D" id="3.40.50.300">
    <property type="entry name" value="P-loop containing nucleotide triphosphate hydrolases"/>
    <property type="match status" value="1"/>
</dbReference>
<dbReference type="GO" id="GO:0000731">
    <property type="term" value="P:DNA synthesis involved in DNA repair"/>
    <property type="evidence" value="ECO:0007669"/>
    <property type="project" value="TreeGrafter"/>
</dbReference>
<proteinExistence type="predicted"/>
<accession>A0A401ULB7</accession>
<dbReference type="OrthoDB" id="1803022at2"/>
<evidence type="ECO:0000313" key="4">
    <source>
        <dbReference type="Proteomes" id="UP000287872"/>
    </source>
</evidence>
<protein>
    <recommendedName>
        <fullName evidence="2">ATPase AAA-type core domain-containing protein</fullName>
    </recommendedName>
</protein>
<dbReference type="EMBL" id="BHYK01000009">
    <property type="protein sequence ID" value="GCD10338.1"/>
    <property type="molecule type" value="Genomic_DNA"/>
</dbReference>
<dbReference type="InterPro" id="IPR027417">
    <property type="entry name" value="P-loop_NTPase"/>
</dbReference>
<dbReference type="GO" id="GO:0016887">
    <property type="term" value="F:ATP hydrolysis activity"/>
    <property type="evidence" value="ECO:0007669"/>
    <property type="project" value="InterPro"/>
</dbReference>
<comment type="caution">
    <text evidence="3">The sequence shown here is derived from an EMBL/GenBank/DDBJ whole genome shotgun (WGS) entry which is preliminary data.</text>
</comment>
<dbReference type="AlphaFoldDB" id="A0A401ULB7"/>
<dbReference type="RefSeq" id="WP_125000780.1">
    <property type="nucleotide sequence ID" value="NZ_BHYK01000009.1"/>
</dbReference>
<keyword evidence="4" id="KW-1185">Reference proteome</keyword>
<evidence type="ECO:0000259" key="2">
    <source>
        <dbReference type="Pfam" id="PF13304"/>
    </source>
</evidence>
<gene>
    <name evidence="3" type="ORF">Ctaglu_19610</name>
</gene>
<dbReference type="PANTHER" id="PTHR32182:SF22">
    <property type="entry name" value="ATP-DEPENDENT ENDONUCLEASE, OLD FAMILY-RELATED"/>
    <property type="match status" value="1"/>
</dbReference>
<sequence length="689" mass="81291">MELICVYIERYRNIEKQKIIFNNNFIINIDMHENKDDIPTVSVDIKEKKDINEINIYGENIKNITAIVGKNSTGKSNFLNCIGNLEESSQDGQFIIIYKGTNKNIIIETVNVNLYCINQKSIIESDKKEGYSSLFVYKDNKIEEYKLDEENSYQLTKMDKHTRALSNIEYLSIGEEFNNIRGDRVNGTRPLNRFGAPYNKKSYLYEFIYLTGKNEENYTTNHLKLCFNLEIINKDNDDKKIYILPQFDICKKYLELDKVKFKEVFLVALLDKRLDIIQHHITRDDVQEWEKSRLDTYLMEYDSIKKEIYGLEEDITKIIAEKNTLNNKLNHLEEKSVVCKEYVKFLTELFSIVNNSEHFEFRFTSESKIEATINLKDIIEDELVKEFTKLLELDYHMNMYGADYALVTKTIKPSIIYLSEGLKYLNYVFGALDRSLTINKKELEEEKYKELNKDGQTTVLLLDEPEVHFHPEWSRTFINELVKFITKNYSKFNFQIIITTHSPFILTDIFEQNVIKFIKNDDGKAIVEKSNIASFGANIHTLLTKSFFMNSTIGEFANQKIKNVVKIMDKYKEFKNKSEIENIEFKEEYKKYMNCKEEDEINIDKLKENIKYIIDNIGEPLIKRKLEEMHRITFPEDKKDYELEIATLQREKAELKEILRDKGLDKVETIMKLLDSKIRELKESAGEEA</sequence>
<evidence type="ECO:0000313" key="3">
    <source>
        <dbReference type="EMBL" id="GCD10338.1"/>
    </source>
</evidence>
<dbReference type="SUPFAM" id="SSF52540">
    <property type="entry name" value="P-loop containing nucleoside triphosphate hydrolases"/>
    <property type="match status" value="1"/>
</dbReference>
<dbReference type="PANTHER" id="PTHR32182">
    <property type="entry name" value="DNA REPLICATION AND REPAIR PROTEIN RECF"/>
    <property type="match status" value="1"/>
</dbReference>
<dbReference type="GO" id="GO:0006302">
    <property type="term" value="P:double-strand break repair"/>
    <property type="evidence" value="ECO:0007669"/>
    <property type="project" value="TreeGrafter"/>
</dbReference>